<dbReference type="Proteomes" id="UP001183420">
    <property type="component" value="Unassembled WGS sequence"/>
</dbReference>
<feature type="transmembrane region" description="Helical" evidence="7">
    <location>
        <begin position="93"/>
        <end position="116"/>
    </location>
</feature>
<dbReference type="RefSeq" id="WP_311599412.1">
    <property type="nucleotide sequence ID" value="NZ_JAVREM010000018.1"/>
</dbReference>
<protein>
    <submittedName>
        <fullName evidence="8">MIP/aquaporin family protein</fullName>
    </submittedName>
</protein>
<keyword evidence="3 6" id="KW-0812">Transmembrane</keyword>
<feature type="transmembrane region" description="Helical" evidence="7">
    <location>
        <begin position="128"/>
        <end position="150"/>
    </location>
</feature>
<proteinExistence type="inferred from homology"/>
<keyword evidence="6" id="KW-0813">Transport</keyword>
<dbReference type="InterPro" id="IPR034294">
    <property type="entry name" value="Aquaporin_transptr"/>
</dbReference>
<dbReference type="PRINTS" id="PR00783">
    <property type="entry name" value="MINTRINSICP"/>
</dbReference>
<evidence type="ECO:0000313" key="9">
    <source>
        <dbReference type="Proteomes" id="UP001183420"/>
    </source>
</evidence>
<dbReference type="InterPro" id="IPR023271">
    <property type="entry name" value="Aquaporin-like"/>
</dbReference>
<keyword evidence="4 7" id="KW-1133">Transmembrane helix</keyword>
<dbReference type="SUPFAM" id="SSF81338">
    <property type="entry name" value="Aquaporin-like"/>
    <property type="match status" value="1"/>
</dbReference>
<organism evidence="8 9">
    <name type="scientific">Streptomyces millisiae</name>
    <dbReference type="NCBI Taxonomy" id="3075542"/>
    <lineage>
        <taxon>Bacteria</taxon>
        <taxon>Bacillati</taxon>
        <taxon>Actinomycetota</taxon>
        <taxon>Actinomycetes</taxon>
        <taxon>Kitasatosporales</taxon>
        <taxon>Streptomycetaceae</taxon>
        <taxon>Streptomyces</taxon>
    </lineage>
</organism>
<feature type="transmembrane region" description="Helical" evidence="7">
    <location>
        <begin position="12"/>
        <end position="33"/>
    </location>
</feature>
<dbReference type="PANTHER" id="PTHR19139:SF199">
    <property type="entry name" value="MIP17260P"/>
    <property type="match status" value="1"/>
</dbReference>
<comment type="subcellular location">
    <subcellularLocation>
        <location evidence="1">Membrane</location>
        <topology evidence="1">Multi-pass membrane protein</topology>
    </subcellularLocation>
</comment>
<comment type="caution">
    <text evidence="8">The sequence shown here is derived from an EMBL/GenBank/DDBJ whole genome shotgun (WGS) entry which is preliminary data.</text>
</comment>
<sequence length="251" mass="25151">MSAEAALPRRAAVEALGTAALVAIVVGSGIQAAGLTDDVGLRLLANSLATVLGLGVLIALLGPVSGAHLNPVVTLAARCVGRRTGDGPTLRDVAAYLPAQTVGAIGGAVLANAMFAEPLVRFSGQDRSAGHLLLGEVVATAGLVWLVLGLTRAGRAHLAPAAVASYIGAAYWFTSSTSFANPAVTLGRAFTDTFAGIAPTSVAPFLAAQLLGAALGLGLAAVCFRRPAPALAPRDVRRPARPRSPESPLAS</sequence>
<feature type="transmembrane region" description="Helical" evidence="7">
    <location>
        <begin position="157"/>
        <end position="174"/>
    </location>
</feature>
<dbReference type="Gene3D" id="1.20.1080.10">
    <property type="entry name" value="Glycerol uptake facilitator protein"/>
    <property type="match status" value="1"/>
</dbReference>
<feature type="transmembrane region" description="Helical" evidence="7">
    <location>
        <begin position="194"/>
        <end position="224"/>
    </location>
</feature>
<accession>A0ABU2LQL8</accession>
<evidence type="ECO:0000256" key="4">
    <source>
        <dbReference type="ARBA" id="ARBA00022989"/>
    </source>
</evidence>
<evidence type="ECO:0000256" key="1">
    <source>
        <dbReference type="ARBA" id="ARBA00004141"/>
    </source>
</evidence>
<dbReference type="PANTHER" id="PTHR19139">
    <property type="entry name" value="AQUAPORIN TRANSPORTER"/>
    <property type="match status" value="1"/>
</dbReference>
<dbReference type="Pfam" id="PF00230">
    <property type="entry name" value="MIP"/>
    <property type="match status" value="1"/>
</dbReference>
<evidence type="ECO:0000256" key="5">
    <source>
        <dbReference type="ARBA" id="ARBA00023136"/>
    </source>
</evidence>
<evidence type="ECO:0000256" key="2">
    <source>
        <dbReference type="ARBA" id="ARBA00006175"/>
    </source>
</evidence>
<keyword evidence="5 7" id="KW-0472">Membrane</keyword>
<gene>
    <name evidence="8" type="ORF">RNC47_16170</name>
</gene>
<dbReference type="InterPro" id="IPR000425">
    <property type="entry name" value="MIP"/>
</dbReference>
<name>A0ABU2LQL8_9ACTN</name>
<keyword evidence="9" id="KW-1185">Reference proteome</keyword>
<evidence type="ECO:0000256" key="7">
    <source>
        <dbReference type="SAM" id="Phobius"/>
    </source>
</evidence>
<comment type="similarity">
    <text evidence="2 6">Belongs to the MIP/aquaporin (TC 1.A.8) family.</text>
</comment>
<evidence type="ECO:0000256" key="3">
    <source>
        <dbReference type="ARBA" id="ARBA00022692"/>
    </source>
</evidence>
<dbReference type="EMBL" id="JAVREM010000018">
    <property type="protein sequence ID" value="MDT0319874.1"/>
    <property type="molecule type" value="Genomic_DNA"/>
</dbReference>
<evidence type="ECO:0000256" key="6">
    <source>
        <dbReference type="RuleBase" id="RU000477"/>
    </source>
</evidence>
<feature type="transmembrane region" description="Helical" evidence="7">
    <location>
        <begin position="39"/>
        <end position="61"/>
    </location>
</feature>
<reference evidence="9" key="1">
    <citation type="submission" date="2023-07" db="EMBL/GenBank/DDBJ databases">
        <title>30 novel species of actinomycetes from the DSMZ collection.</title>
        <authorList>
            <person name="Nouioui I."/>
        </authorList>
    </citation>
    <scope>NUCLEOTIDE SEQUENCE [LARGE SCALE GENOMIC DNA]</scope>
    <source>
        <strain evidence="9">DSM 44918</strain>
    </source>
</reference>
<evidence type="ECO:0000313" key="8">
    <source>
        <dbReference type="EMBL" id="MDT0319874.1"/>
    </source>
</evidence>